<keyword evidence="3 10" id="KW-0285">Flavoprotein</keyword>
<dbReference type="Proteomes" id="UP000182057">
    <property type="component" value="Unassembled WGS sequence"/>
</dbReference>
<feature type="binding site" evidence="11">
    <location>
        <position position="340"/>
    </location>
    <ligand>
        <name>Mg(2+)</name>
        <dbReference type="ChEBI" id="CHEBI:18420"/>
    </ligand>
</feature>
<evidence type="ECO:0000256" key="7">
    <source>
        <dbReference type="ARBA" id="ARBA00022842"/>
    </source>
</evidence>
<reference evidence="12 13" key="1">
    <citation type="submission" date="2016-09" db="EMBL/GenBank/DDBJ databases">
        <authorList>
            <person name="Capua I."/>
            <person name="De Benedictis P."/>
            <person name="Joannis T."/>
            <person name="Lombin L.H."/>
            <person name="Cattoli G."/>
        </authorList>
    </citation>
    <scope>NUCLEOTIDE SEQUENCE [LARGE SCALE GENOMIC DNA]</scope>
    <source>
        <strain evidence="12 13">UB20</strain>
    </source>
</reference>
<dbReference type="SUPFAM" id="SSF143631">
    <property type="entry name" value="ApbE-like"/>
    <property type="match status" value="1"/>
</dbReference>
<keyword evidence="4 10" id="KW-0808">Transferase</keyword>
<name>A0A1D3URY6_TANFO</name>
<organism evidence="12 13">
    <name type="scientific">Tannerella forsythia</name>
    <name type="common">Bacteroides forsythus</name>
    <dbReference type="NCBI Taxonomy" id="28112"/>
    <lineage>
        <taxon>Bacteria</taxon>
        <taxon>Pseudomonadati</taxon>
        <taxon>Bacteroidota</taxon>
        <taxon>Bacteroidia</taxon>
        <taxon>Bacteroidales</taxon>
        <taxon>Tannerellaceae</taxon>
        <taxon>Tannerella</taxon>
    </lineage>
</organism>
<evidence type="ECO:0000256" key="1">
    <source>
        <dbReference type="ARBA" id="ARBA00011955"/>
    </source>
</evidence>
<dbReference type="Gene3D" id="3.10.520.10">
    <property type="entry name" value="ApbE-like domains"/>
    <property type="match status" value="1"/>
</dbReference>
<dbReference type="EMBL" id="FMMM01000067">
    <property type="protein sequence ID" value="SCQ22974.1"/>
    <property type="molecule type" value="Genomic_DNA"/>
</dbReference>
<evidence type="ECO:0000256" key="11">
    <source>
        <dbReference type="PIRSR" id="PIRSR006268-2"/>
    </source>
</evidence>
<dbReference type="PIRSF" id="PIRSF006268">
    <property type="entry name" value="ApbE"/>
    <property type="match status" value="1"/>
</dbReference>
<dbReference type="PANTHER" id="PTHR30040">
    <property type="entry name" value="THIAMINE BIOSYNTHESIS LIPOPROTEIN APBE"/>
    <property type="match status" value="1"/>
</dbReference>
<evidence type="ECO:0000313" key="13">
    <source>
        <dbReference type="Proteomes" id="UP000182057"/>
    </source>
</evidence>
<protein>
    <recommendedName>
        <fullName evidence="2 10">FAD:protein FMN transferase</fullName>
        <ecNumber evidence="1 10">2.7.1.180</ecNumber>
    </recommendedName>
    <alternativeName>
        <fullName evidence="8 10">Flavin transferase</fullName>
    </alternativeName>
</protein>
<dbReference type="InterPro" id="IPR024932">
    <property type="entry name" value="ApbE"/>
</dbReference>
<evidence type="ECO:0000256" key="3">
    <source>
        <dbReference type="ARBA" id="ARBA00022630"/>
    </source>
</evidence>
<feature type="binding site" evidence="11">
    <location>
        <position position="344"/>
    </location>
    <ligand>
        <name>Mg(2+)</name>
        <dbReference type="ChEBI" id="CHEBI:18420"/>
    </ligand>
</feature>
<gene>
    <name evidence="12" type="primary">apbE</name>
    <name evidence="12" type="ORF">TFUB20_01908</name>
</gene>
<comment type="similarity">
    <text evidence="10">Belongs to the ApbE family.</text>
</comment>
<evidence type="ECO:0000256" key="2">
    <source>
        <dbReference type="ARBA" id="ARBA00016337"/>
    </source>
</evidence>
<dbReference type="InterPro" id="IPR003374">
    <property type="entry name" value="ApbE-like_sf"/>
</dbReference>
<evidence type="ECO:0000256" key="4">
    <source>
        <dbReference type="ARBA" id="ARBA00022679"/>
    </source>
</evidence>
<evidence type="ECO:0000256" key="8">
    <source>
        <dbReference type="ARBA" id="ARBA00031306"/>
    </source>
</evidence>
<evidence type="ECO:0000256" key="5">
    <source>
        <dbReference type="ARBA" id="ARBA00022723"/>
    </source>
</evidence>
<comment type="catalytic activity">
    <reaction evidence="9 10">
        <text>L-threonyl-[protein] + FAD = FMN-L-threonyl-[protein] + AMP + H(+)</text>
        <dbReference type="Rhea" id="RHEA:36847"/>
        <dbReference type="Rhea" id="RHEA-COMP:11060"/>
        <dbReference type="Rhea" id="RHEA-COMP:11061"/>
        <dbReference type="ChEBI" id="CHEBI:15378"/>
        <dbReference type="ChEBI" id="CHEBI:30013"/>
        <dbReference type="ChEBI" id="CHEBI:57692"/>
        <dbReference type="ChEBI" id="CHEBI:74257"/>
        <dbReference type="ChEBI" id="CHEBI:456215"/>
        <dbReference type="EC" id="2.7.1.180"/>
    </reaction>
</comment>
<keyword evidence="6 10" id="KW-0274">FAD</keyword>
<dbReference type="GO" id="GO:0016740">
    <property type="term" value="F:transferase activity"/>
    <property type="evidence" value="ECO:0007669"/>
    <property type="project" value="UniProtKB-UniRule"/>
</dbReference>
<feature type="binding site" evidence="11">
    <location>
        <position position="221"/>
    </location>
    <ligand>
        <name>Mg(2+)</name>
        <dbReference type="ChEBI" id="CHEBI:18420"/>
    </ligand>
</feature>
<dbReference type="OMA" id="DTQFLMG"/>
<comment type="cofactor">
    <cofactor evidence="11">
        <name>Mg(2+)</name>
        <dbReference type="ChEBI" id="CHEBI:18420"/>
    </cofactor>
    <cofactor evidence="11">
        <name>Mn(2+)</name>
        <dbReference type="ChEBI" id="CHEBI:29035"/>
    </cofactor>
    <text evidence="11">Magnesium. Can also use manganese.</text>
</comment>
<evidence type="ECO:0000256" key="6">
    <source>
        <dbReference type="ARBA" id="ARBA00022827"/>
    </source>
</evidence>
<proteinExistence type="inferred from homology"/>
<sequence>MIFNNFIVCKVYSGWPCRILEILLLKKMKIVTYLCAKINAENTMNPMMKFPSEKTNKQCVFFRSALFFLTILSVISCRSSPPQYYEESGTVFHTLYQIKYESSVLLTEKIDAEFQAFNLSLNPFNPHSILAKVNRNEEVEIDDRFITVFNKAMEVSVHSDGAFDATAAPLINLWGFGFEQKDSVSQPVIDSLLTFVGYRKIRLESRRVIKEDPRIQLNFSALAKGYACDVIAALLEREGVENYMVDIGGEVTSKGLNPKGECWRIGISKPEDDTTGIKNDIGQVVALCGKRGMATSGNYRNFYIKGGKKYAHTIDPRTGYPSEQTILSASIIAPDCMTADAYATAFMAMGVEAALRMAETLRDIEYYVIYSDEAGQNRIQYSGGMHSAMVKP</sequence>
<dbReference type="Pfam" id="PF02424">
    <property type="entry name" value="ApbE"/>
    <property type="match status" value="1"/>
</dbReference>
<dbReference type="PANTHER" id="PTHR30040:SF2">
    <property type="entry name" value="FAD:PROTEIN FMN TRANSFERASE"/>
    <property type="match status" value="1"/>
</dbReference>
<dbReference type="EC" id="2.7.1.180" evidence="1 10"/>
<dbReference type="AlphaFoldDB" id="A0A1D3URY6"/>
<keyword evidence="5 10" id="KW-0479">Metal-binding</keyword>
<keyword evidence="7 10" id="KW-0460">Magnesium</keyword>
<dbReference type="GO" id="GO:0046872">
    <property type="term" value="F:metal ion binding"/>
    <property type="evidence" value="ECO:0007669"/>
    <property type="project" value="UniProtKB-UniRule"/>
</dbReference>
<evidence type="ECO:0000313" key="12">
    <source>
        <dbReference type="EMBL" id="SCQ22974.1"/>
    </source>
</evidence>
<accession>A0A1D3URY6</accession>
<evidence type="ECO:0000256" key="10">
    <source>
        <dbReference type="PIRNR" id="PIRNR006268"/>
    </source>
</evidence>
<evidence type="ECO:0000256" key="9">
    <source>
        <dbReference type="ARBA" id="ARBA00048540"/>
    </source>
</evidence>